<organism evidence="8 9">
    <name type="scientific">Candidatus Frankia alpina</name>
    <dbReference type="NCBI Taxonomy" id="2699483"/>
    <lineage>
        <taxon>Bacteria</taxon>
        <taxon>Bacillati</taxon>
        <taxon>Actinomycetota</taxon>
        <taxon>Actinomycetes</taxon>
        <taxon>Frankiales</taxon>
        <taxon>Frankiaceae</taxon>
        <taxon>Frankia</taxon>
    </lineage>
</organism>
<comment type="subcellular location">
    <subcellularLocation>
        <location evidence="1">Cell membrane</location>
        <topology evidence="1">Multi-pass membrane protein</topology>
    </subcellularLocation>
</comment>
<comment type="similarity">
    <text evidence="2">Belongs to the UPF0410 family.</text>
</comment>
<reference evidence="8 9" key="1">
    <citation type="submission" date="2019-04" db="EMBL/GenBank/DDBJ databases">
        <title>Draft genome sequences for three unisolated Alnus-infective Frankia Sp+ strains, AgTrS, AiOr and AvVan, the first sequenced Frankia strains able to sporulate in-planta.</title>
        <authorList>
            <person name="Bethencourt L."/>
            <person name="Vautrin F."/>
            <person name="Taib N."/>
            <person name="Dubost A."/>
            <person name="Castro-Garcia L."/>
            <person name="Imbaud O."/>
            <person name="Abrouk D."/>
            <person name="Fournier P."/>
            <person name="Briolay J."/>
            <person name="Nguyen A."/>
            <person name="Normand P."/>
            <person name="Fernandez M.P."/>
            <person name="Brochier-Armanet C."/>
            <person name="Herrera-Belaroussi A."/>
        </authorList>
    </citation>
    <scope>NUCLEOTIDE SEQUENCE [LARGE SCALE GENOMIC DNA]</scope>
    <source>
        <strain evidence="8 9">AvVan</strain>
    </source>
</reference>
<keyword evidence="5 7" id="KW-1133">Transmembrane helix</keyword>
<accession>A0A4S5D033</accession>
<evidence type="ECO:0000313" key="8">
    <source>
        <dbReference type="EMBL" id="THJ51939.1"/>
    </source>
</evidence>
<proteinExistence type="inferred from homology"/>
<protein>
    <submittedName>
        <fullName evidence="8">GlsB/YeaQ/YmgE family stress response membrane protein</fullName>
    </submittedName>
</protein>
<dbReference type="Proteomes" id="UP000305282">
    <property type="component" value="Unassembled WGS sequence"/>
</dbReference>
<dbReference type="InterPro" id="IPR007341">
    <property type="entry name" value="Transgly_assoc"/>
</dbReference>
<evidence type="ECO:0000256" key="2">
    <source>
        <dbReference type="ARBA" id="ARBA00011006"/>
    </source>
</evidence>
<dbReference type="PANTHER" id="PTHR33884">
    <property type="entry name" value="UPF0410 PROTEIN YMGE"/>
    <property type="match status" value="1"/>
</dbReference>
<gene>
    <name evidence="8" type="ORF">E7Y31_18625</name>
</gene>
<keyword evidence="4 7" id="KW-0812">Transmembrane</keyword>
<dbReference type="AlphaFoldDB" id="A0A4S5D033"/>
<dbReference type="RefSeq" id="WP_136449180.1">
    <property type="nucleotide sequence ID" value="NZ_SSXH01000607.1"/>
</dbReference>
<name>A0A4S5D033_9ACTN</name>
<dbReference type="GO" id="GO:0005886">
    <property type="term" value="C:plasma membrane"/>
    <property type="evidence" value="ECO:0007669"/>
    <property type="project" value="UniProtKB-SubCell"/>
</dbReference>
<keyword evidence="3" id="KW-1003">Cell membrane</keyword>
<dbReference type="PANTHER" id="PTHR33884:SF3">
    <property type="entry name" value="UPF0410 PROTEIN YMGE"/>
    <property type="match status" value="1"/>
</dbReference>
<keyword evidence="6 7" id="KW-0472">Membrane</keyword>
<evidence type="ECO:0000256" key="7">
    <source>
        <dbReference type="SAM" id="Phobius"/>
    </source>
</evidence>
<evidence type="ECO:0000256" key="1">
    <source>
        <dbReference type="ARBA" id="ARBA00004651"/>
    </source>
</evidence>
<keyword evidence="9" id="KW-1185">Reference proteome</keyword>
<dbReference type="EMBL" id="SSXH01000607">
    <property type="protein sequence ID" value="THJ51939.1"/>
    <property type="molecule type" value="Genomic_DNA"/>
</dbReference>
<evidence type="ECO:0000256" key="6">
    <source>
        <dbReference type="ARBA" id="ARBA00023136"/>
    </source>
</evidence>
<feature type="transmembrane region" description="Helical" evidence="7">
    <location>
        <begin position="29"/>
        <end position="53"/>
    </location>
</feature>
<sequence length="106" mass="11568">MFQIIWIIIAGLVIGLLARLILRGRQDIPLWLTAVLGIVGALVGNVIASAIGVRHTGGVDWIRHVLQVGVALALVAAAAPMWATRHTRGDHHNYHNRHDRHTAGRL</sequence>
<feature type="transmembrane region" description="Helical" evidence="7">
    <location>
        <begin position="6"/>
        <end position="22"/>
    </location>
</feature>
<evidence type="ECO:0000313" key="9">
    <source>
        <dbReference type="Proteomes" id="UP000305282"/>
    </source>
</evidence>
<comment type="caution">
    <text evidence="8">The sequence shown here is derived from an EMBL/GenBank/DDBJ whole genome shotgun (WGS) entry which is preliminary data.</text>
</comment>
<evidence type="ECO:0000256" key="3">
    <source>
        <dbReference type="ARBA" id="ARBA00022475"/>
    </source>
</evidence>
<feature type="transmembrane region" description="Helical" evidence="7">
    <location>
        <begin position="65"/>
        <end position="83"/>
    </location>
</feature>
<evidence type="ECO:0000256" key="5">
    <source>
        <dbReference type="ARBA" id="ARBA00022989"/>
    </source>
</evidence>
<dbReference type="OrthoDB" id="3483802at2"/>
<evidence type="ECO:0000256" key="4">
    <source>
        <dbReference type="ARBA" id="ARBA00022692"/>
    </source>
</evidence>